<dbReference type="EMBL" id="JBJJXI010000085">
    <property type="protein sequence ID" value="KAL3395058.1"/>
    <property type="molecule type" value="Genomic_DNA"/>
</dbReference>
<protein>
    <submittedName>
        <fullName evidence="1">Uncharacterized protein</fullName>
    </submittedName>
</protein>
<dbReference type="AlphaFoldDB" id="A0ABD2WQF6"/>
<reference evidence="1 2" key="1">
    <citation type="journal article" date="2024" name="bioRxiv">
        <title>A reference genome for Trichogramma kaykai: A tiny desert-dwelling parasitoid wasp with competing sex-ratio distorters.</title>
        <authorList>
            <person name="Culotta J."/>
            <person name="Lindsey A.R."/>
        </authorList>
    </citation>
    <scope>NUCLEOTIDE SEQUENCE [LARGE SCALE GENOMIC DNA]</scope>
    <source>
        <strain evidence="1 2">KSX58</strain>
    </source>
</reference>
<organism evidence="1 2">
    <name type="scientific">Trichogramma kaykai</name>
    <dbReference type="NCBI Taxonomy" id="54128"/>
    <lineage>
        <taxon>Eukaryota</taxon>
        <taxon>Metazoa</taxon>
        <taxon>Ecdysozoa</taxon>
        <taxon>Arthropoda</taxon>
        <taxon>Hexapoda</taxon>
        <taxon>Insecta</taxon>
        <taxon>Pterygota</taxon>
        <taxon>Neoptera</taxon>
        <taxon>Endopterygota</taxon>
        <taxon>Hymenoptera</taxon>
        <taxon>Apocrita</taxon>
        <taxon>Proctotrupomorpha</taxon>
        <taxon>Chalcidoidea</taxon>
        <taxon>Trichogrammatidae</taxon>
        <taxon>Trichogramma</taxon>
    </lineage>
</organism>
<keyword evidence="2" id="KW-1185">Reference proteome</keyword>
<accession>A0ABD2WQF6</accession>
<evidence type="ECO:0000313" key="1">
    <source>
        <dbReference type="EMBL" id="KAL3395058.1"/>
    </source>
</evidence>
<evidence type="ECO:0000313" key="2">
    <source>
        <dbReference type="Proteomes" id="UP001627154"/>
    </source>
</evidence>
<comment type="caution">
    <text evidence="1">The sequence shown here is derived from an EMBL/GenBank/DDBJ whole genome shotgun (WGS) entry which is preliminary data.</text>
</comment>
<dbReference type="Proteomes" id="UP001627154">
    <property type="component" value="Unassembled WGS sequence"/>
</dbReference>
<sequence length="180" mass="20444">MSTLRSLRKDGSFDISLEDDRIGLCTGDRRWINCDQYNIESAYATLSKKMQVESPWIVVDLSMLNLANNNGLLVAITLEKRVRYPSSYEELEEKNDRRVLWIDREGKISGSLHIPRRGCDYEPAAISRILDRGNGSYCLTMICQDEQAATKTGLMAVQERCFSLDEMSLDEQVIVGPTIE</sequence>
<gene>
    <name evidence="1" type="ORF">TKK_010684</name>
</gene>
<proteinExistence type="predicted"/>
<name>A0ABD2WQF6_9HYME</name>